<evidence type="ECO:0000313" key="1">
    <source>
        <dbReference type="EnsemblPlants" id="AVESA.00010b.r2.2AG0224280.1.CDS.1"/>
    </source>
</evidence>
<protein>
    <submittedName>
        <fullName evidence="1">Uncharacterized protein</fullName>
    </submittedName>
</protein>
<reference evidence="1" key="1">
    <citation type="submission" date="2021-05" db="EMBL/GenBank/DDBJ databases">
        <authorList>
            <person name="Scholz U."/>
            <person name="Mascher M."/>
            <person name="Fiebig A."/>
        </authorList>
    </citation>
    <scope>NUCLEOTIDE SEQUENCE [LARGE SCALE GENOMIC DNA]</scope>
</reference>
<dbReference type="Proteomes" id="UP001732700">
    <property type="component" value="Chromosome 2A"/>
</dbReference>
<organism evidence="1 2">
    <name type="scientific">Avena sativa</name>
    <name type="common">Oat</name>
    <dbReference type="NCBI Taxonomy" id="4498"/>
    <lineage>
        <taxon>Eukaryota</taxon>
        <taxon>Viridiplantae</taxon>
        <taxon>Streptophyta</taxon>
        <taxon>Embryophyta</taxon>
        <taxon>Tracheophyta</taxon>
        <taxon>Spermatophyta</taxon>
        <taxon>Magnoliopsida</taxon>
        <taxon>Liliopsida</taxon>
        <taxon>Poales</taxon>
        <taxon>Poaceae</taxon>
        <taxon>BOP clade</taxon>
        <taxon>Pooideae</taxon>
        <taxon>Poodae</taxon>
        <taxon>Poeae</taxon>
        <taxon>Poeae Chloroplast Group 1 (Aveneae type)</taxon>
        <taxon>Aveninae</taxon>
        <taxon>Avena</taxon>
    </lineage>
</organism>
<accession>A0ACD5UBL1</accession>
<keyword evidence="2" id="KW-1185">Reference proteome</keyword>
<dbReference type="EnsemblPlants" id="AVESA.00010b.r2.2AG0224280.1">
    <property type="protein sequence ID" value="AVESA.00010b.r2.2AG0224280.1.CDS.1"/>
    <property type="gene ID" value="AVESA.00010b.r2.2AG0224280"/>
</dbReference>
<name>A0ACD5UBL1_AVESA</name>
<evidence type="ECO:0000313" key="2">
    <source>
        <dbReference type="Proteomes" id="UP001732700"/>
    </source>
</evidence>
<proteinExistence type="predicted"/>
<sequence length="85" mass="8737">MDLDAGALLTEATAGDLTVDVHFGAAARRWPVGNGAGASATTTGGLIEGAVQIDLTLNDERRLKKELVAWAKAVASMAIRASVQC</sequence>
<reference evidence="1" key="2">
    <citation type="submission" date="2025-09" db="UniProtKB">
        <authorList>
            <consortium name="EnsemblPlants"/>
        </authorList>
    </citation>
    <scope>IDENTIFICATION</scope>
</reference>